<gene>
    <name evidence="1" type="ORF">FG383_04825</name>
</gene>
<proteinExistence type="predicted"/>
<keyword evidence="2" id="KW-1185">Reference proteome</keyword>
<dbReference type="EMBL" id="VDGG01000007">
    <property type="protein sequence ID" value="TQR17646.1"/>
    <property type="molecule type" value="Genomic_DNA"/>
</dbReference>
<dbReference type="NCBIfam" id="NF033832">
    <property type="entry name" value="sce7726_fam"/>
    <property type="match status" value="1"/>
</dbReference>
<name>A0A544TJN6_9BACI</name>
<comment type="caution">
    <text evidence="1">The sequence shown here is derived from an EMBL/GenBank/DDBJ whole genome shotgun (WGS) entry which is preliminary data.</text>
</comment>
<evidence type="ECO:0000313" key="1">
    <source>
        <dbReference type="EMBL" id="TQR17646.1"/>
    </source>
</evidence>
<dbReference type="Proteomes" id="UP000318937">
    <property type="component" value="Unassembled WGS sequence"/>
</dbReference>
<sequence length="204" mass="24253">MKFIQNLSKIKIGDSMGLLNDTQVRELLLEELNQKYSNCDNTRIINELGLDFGAARIDVAVVNGIIHGYEIKSDLDTLYRLPRQLEYYNRAFERMTIVVSRKYLEEVKVMVPKWWGIKTISADQTRLINVRKGKKVSQQDPELIMRLLWKKELEKFIDYLSLNKSLKKMRKNQLLEYLGQEVDFKITRQFVYTTLKKRENWRLS</sequence>
<accession>A0A544TJN6</accession>
<organism evidence="1 2">
    <name type="scientific">Psychrobacillus soli</name>
    <dbReference type="NCBI Taxonomy" id="1543965"/>
    <lineage>
        <taxon>Bacteria</taxon>
        <taxon>Bacillati</taxon>
        <taxon>Bacillota</taxon>
        <taxon>Bacilli</taxon>
        <taxon>Bacillales</taxon>
        <taxon>Bacillaceae</taxon>
        <taxon>Psychrobacillus</taxon>
    </lineage>
</organism>
<dbReference type="AlphaFoldDB" id="A0A544TJN6"/>
<protein>
    <submittedName>
        <fullName evidence="1">Sce7726 family protein</fullName>
    </submittedName>
</protein>
<dbReference type="OrthoDB" id="128875at2"/>
<reference evidence="1 2" key="1">
    <citation type="submission" date="2019-05" db="EMBL/GenBank/DDBJ databases">
        <title>Psychrobacillus vulpis sp. nov., a new species isolated from feces of a red fox that inhabits in The Tablas de Daimiel Natural Park, Albacete, Spain.</title>
        <authorList>
            <person name="Rodriguez M."/>
            <person name="Reina J.C."/>
            <person name="Bejar V."/>
            <person name="Llamas I."/>
        </authorList>
    </citation>
    <scope>NUCLEOTIDE SEQUENCE [LARGE SCALE GENOMIC DNA]</scope>
    <source>
        <strain evidence="1 2">NHI-2</strain>
    </source>
</reference>
<dbReference type="RefSeq" id="WP_142605724.1">
    <property type="nucleotide sequence ID" value="NZ_VDGG01000007.1"/>
</dbReference>
<evidence type="ECO:0000313" key="2">
    <source>
        <dbReference type="Proteomes" id="UP000318937"/>
    </source>
</evidence>
<dbReference type="InterPro" id="IPR047729">
    <property type="entry name" value="Sce7726-like"/>
</dbReference>